<protein>
    <submittedName>
        <fullName evidence="1">Uncharacterized protein</fullName>
    </submittedName>
</protein>
<evidence type="ECO:0000313" key="1">
    <source>
        <dbReference type="EMBL" id="GFY17052.1"/>
    </source>
</evidence>
<keyword evidence="2" id="KW-1185">Reference proteome</keyword>
<comment type="caution">
    <text evidence="1">The sequence shown here is derived from an EMBL/GenBank/DDBJ whole genome shotgun (WGS) entry which is preliminary data.</text>
</comment>
<dbReference type="AlphaFoldDB" id="A0A8X6SX31"/>
<reference evidence="1" key="1">
    <citation type="submission" date="2020-08" db="EMBL/GenBank/DDBJ databases">
        <title>Multicomponent nature underlies the extraordinary mechanical properties of spider dragline silk.</title>
        <authorList>
            <person name="Kono N."/>
            <person name="Nakamura H."/>
            <person name="Mori M."/>
            <person name="Yoshida Y."/>
            <person name="Ohtoshi R."/>
            <person name="Malay A.D."/>
            <person name="Moran D.A.P."/>
            <person name="Tomita M."/>
            <person name="Numata K."/>
            <person name="Arakawa K."/>
        </authorList>
    </citation>
    <scope>NUCLEOTIDE SEQUENCE</scope>
</reference>
<evidence type="ECO:0000313" key="2">
    <source>
        <dbReference type="Proteomes" id="UP000887159"/>
    </source>
</evidence>
<gene>
    <name evidence="1" type="ORF">TNCV_1088281</name>
</gene>
<sequence length="114" mass="13115">MLITALHGQLLSASSFSKALIPHMQREPRPRIVGYHDLLVFFSLSPVERTMPLSKSQNVKLTPWKHSKKYFNLVTPLIRLSERVNINVALFSSSRTFGDRPRYFVPWSSDVDDT</sequence>
<dbReference type="EMBL" id="BMAU01021343">
    <property type="protein sequence ID" value="GFY17052.1"/>
    <property type="molecule type" value="Genomic_DNA"/>
</dbReference>
<proteinExistence type="predicted"/>
<organism evidence="1 2">
    <name type="scientific">Trichonephila clavipes</name>
    <name type="common">Golden silk orbweaver</name>
    <name type="synonym">Nephila clavipes</name>
    <dbReference type="NCBI Taxonomy" id="2585209"/>
    <lineage>
        <taxon>Eukaryota</taxon>
        <taxon>Metazoa</taxon>
        <taxon>Ecdysozoa</taxon>
        <taxon>Arthropoda</taxon>
        <taxon>Chelicerata</taxon>
        <taxon>Arachnida</taxon>
        <taxon>Araneae</taxon>
        <taxon>Araneomorphae</taxon>
        <taxon>Entelegynae</taxon>
        <taxon>Araneoidea</taxon>
        <taxon>Nephilidae</taxon>
        <taxon>Trichonephila</taxon>
    </lineage>
</organism>
<accession>A0A8X6SX31</accession>
<dbReference type="Proteomes" id="UP000887159">
    <property type="component" value="Unassembled WGS sequence"/>
</dbReference>
<name>A0A8X6SX31_TRICX</name>